<evidence type="ECO:0000313" key="1">
    <source>
        <dbReference type="EMBL" id="KAF7135262.1"/>
    </source>
</evidence>
<proteinExistence type="predicted"/>
<reference evidence="1" key="1">
    <citation type="submission" date="2019-11" db="EMBL/GenBank/DDBJ databases">
        <authorList>
            <person name="Liu Y."/>
            <person name="Hou J."/>
            <person name="Li T.-Q."/>
            <person name="Guan C.-H."/>
            <person name="Wu X."/>
            <person name="Wu H.-Z."/>
            <person name="Ling F."/>
            <person name="Zhang R."/>
            <person name="Shi X.-G."/>
            <person name="Ren J.-P."/>
            <person name="Chen E.-F."/>
            <person name="Sun J.-M."/>
        </authorList>
    </citation>
    <scope>NUCLEOTIDE SEQUENCE</scope>
    <source>
        <strain evidence="1">Adult_tree_wgs_1</strain>
        <tissue evidence="1">Leaves</tissue>
    </source>
</reference>
<organism evidence="1 2">
    <name type="scientific">Rhododendron simsii</name>
    <name type="common">Sims's rhododendron</name>
    <dbReference type="NCBI Taxonomy" id="118357"/>
    <lineage>
        <taxon>Eukaryota</taxon>
        <taxon>Viridiplantae</taxon>
        <taxon>Streptophyta</taxon>
        <taxon>Embryophyta</taxon>
        <taxon>Tracheophyta</taxon>
        <taxon>Spermatophyta</taxon>
        <taxon>Magnoliopsida</taxon>
        <taxon>eudicotyledons</taxon>
        <taxon>Gunneridae</taxon>
        <taxon>Pentapetalae</taxon>
        <taxon>asterids</taxon>
        <taxon>Ericales</taxon>
        <taxon>Ericaceae</taxon>
        <taxon>Ericoideae</taxon>
        <taxon>Rhodoreae</taxon>
        <taxon>Rhododendron</taxon>
    </lineage>
</organism>
<accession>A0A834GPT2</accession>
<dbReference type="OrthoDB" id="10565875at2759"/>
<evidence type="ECO:0000313" key="2">
    <source>
        <dbReference type="Proteomes" id="UP000626092"/>
    </source>
</evidence>
<sequence length="243" mass="27185">MCVRVWVAAKFWIRGEIEVQRNLGDKFLSFFERSCLKDGEVRKKRSTNKDFDPHKRVMDIVSRWLLHVDSGSSGSQIGSQGSWVESCGKCVPEPGLVSVKSPILGKLKQQIRRDLNAEMNPFVKDVTGKQAHGYLNGVYCSESDSTEGKECSDCLLDMSQISGPDGKSKPTPISQIGFRDPASFGGGQQLALLSVEVLEKSFFFCALIKCSIIYLESNYNEILWKSVYVVFSFVIHLSDLLRV</sequence>
<gene>
    <name evidence="1" type="ORF">RHSIM_Rhsim08G0103800</name>
</gene>
<dbReference type="Proteomes" id="UP000626092">
    <property type="component" value="Unassembled WGS sequence"/>
</dbReference>
<dbReference type="EMBL" id="WJXA01000008">
    <property type="protein sequence ID" value="KAF7135262.1"/>
    <property type="molecule type" value="Genomic_DNA"/>
</dbReference>
<dbReference type="AlphaFoldDB" id="A0A834GPT2"/>
<keyword evidence="2" id="KW-1185">Reference proteome</keyword>
<protein>
    <submittedName>
        <fullName evidence="1">Uncharacterized protein</fullName>
    </submittedName>
</protein>
<name>A0A834GPT2_RHOSS</name>
<comment type="caution">
    <text evidence="1">The sequence shown here is derived from an EMBL/GenBank/DDBJ whole genome shotgun (WGS) entry which is preliminary data.</text>
</comment>